<dbReference type="InterPro" id="IPR007949">
    <property type="entry name" value="SDA1_MD"/>
</dbReference>
<dbReference type="GO" id="GO:0005730">
    <property type="term" value="C:nucleolus"/>
    <property type="evidence" value="ECO:0007669"/>
    <property type="project" value="UniProtKB-SubCell"/>
</dbReference>
<dbReference type="PANTHER" id="PTHR12730">
    <property type="entry name" value="HSDA/SDA1-RELATED"/>
    <property type="match status" value="1"/>
</dbReference>
<accession>A0AAV5QIZ3</accession>
<dbReference type="InterPro" id="IPR016024">
    <property type="entry name" value="ARM-type_fold"/>
</dbReference>
<dbReference type="PANTHER" id="PTHR12730:SF0">
    <property type="entry name" value="PROTEIN SDA1 HOMOLOG"/>
    <property type="match status" value="1"/>
</dbReference>
<comment type="caution">
    <text evidence="11">The sequence shown here is derived from an EMBL/GenBank/DDBJ whole genome shotgun (WGS) entry which is preliminary data.</text>
</comment>
<evidence type="ECO:0000259" key="8">
    <source>
        <dbReference type="Pfam" id="PF05285"/>
    </source>
</evidence>
<dbReference type="Pfam" id="PF21638">
    <property type="entry name" value="SDA1_C"/>
    <property type="match status" value="1"/>
</dbReference>
<keyword evidence="4 6" id="KW-0653">Protein transport</keyword>
<name>A0AAV5QIZ3_9ASCO</name>
<evidence type="ECO:0000256" key="6">
    <source>
        <dbReference type="RuleBase" id="RU365057"/>
    </source>
</evidence>
<gene>
    <name evidence="11" type="ORF">DASC09_016650</name>
</gene>
<feature type="compositionally biased region" description="Basic and acidic residues" evidence="7">
    <location>
        <begin position="608"/>
        <end position="621"/>
    </location>
</feature>
<dbReference type="RefSeq" id="XP_064851340.1">
    <property type="nucleotide sequence ID" value="XM_064995268.1"/>
</dbReference>
<evidence type="ECO:0000256" key="3">
    <source>
        <dbReference type="ARBA" id="ARBA00022517"/>
    </source>
</evidence>
<feature type="domain" description="SDA1 N-terminal" evidence="9">
    <location>
        <begin position="68"/>
        <end position="441"/>
    </location>
</feature>
<dbReference type="InterPro" id="IPR027312">
    <property type="entry name" value="Sda1"/>
</dbReference>
<feature type="domain" description="SDA1 middle" evidence="8">
    <location>
        <begin position="540"/>
        <end position="692"/>
    </location>
</feature>
<comment type="subcellular location">
    <subcellularLocation>
        <location evidence="6">Nucleus</location>
        <location evidence="6">Nucleolus</location>
    </subcellularLocation>
</comment>
<feature type="region of interest" description="Disordered" evidence="7">
    <location>
        <begin position="513"/>
        <end position="621"/>
    </location>
</feature>
<dbReference type="Pfam" id="PF08158">
    <property type="entry name" value="SDA1_HEAT"/>
    <property type="match status" value="1"/>
</dbReference>
<evidence type="ECO:0000256" key="4">
    <source>
        <dbReference type="ARBA" id="ARBA00022927"/>
    </source>
</evidence>
<keyword evidence="2 6" id="KW-0813">Transport</keyword>
<evidence type="ECO:0000313" key="12">
    <source>
        <dbReference type="Proteomes" id="UP001360560"/>
    </source>
</evidence>
<dbReference type="GO" id="GO:0042273">
    <property type="term" value="P:ribosomal large subunit biogenesis"/>
    <property type="evidence" value="ECO:0007669"/>
    <property type="project" value="UniProtKB-UniRule"/>
</dbReference>
<dbReference type="InterPro" id="IPR012977">
    <property type="entry name" value="SDA1_N"/>
</dbReference>
<comment type="function">
    <text evidence="6">Required for 60S pre-ribosomal subunits export to the cytoplasm.</text>
</comment>
<comment type="similarity">
    <text evidence="1 6">Belongs to the SDA1 family.</text>
</comment>
<keyword evidence="5 6" id="KW-0539">Nucleus</keyword>
<keyword evidence="12" id="KW-1185">Reference proteome</keyword>
<evidence type="ECO:0000256" key="5">
    <source>
        <dbReference type="ARBA" id="ARBA00023242"/>
    </source>
</evidence>
<feature type="compositionally biased region" description="Basic residues" evidence="7">
    <location>
        <begin position="590"/>
        <end position="607"/>
    </location>
</feature>
<organism evidence="11 12">
    <name type="scientific">Saccharomycopsis crataegensis</name>
    <dbReference type="NCBI Taxonomy" id="43959"/>
    <lineage>
        <taxon>Eukaryota</taxon>
        <taxon>Fungi</taxon>
        <taxon>Dikarya</taxon>
        <taxon>Ascomycota</taxon>
        <taxon>Saccharomycotina</taxon>
        <taxon>Saccharomycetes</taxon>
        <taxon>Saccharomycopsidaceae</taxon>
        <taxon>Saccharomycopsis</taxon>
    </lineage>
</organism>
<evidence type="ECO:0000313" key="11">
    <source>
        <dbReference type="EMBL" id="GMM34340.1"/>
    </source>
</evidence>
<dbReference type="InterPro" id="IPR048292">
    <property type="entry name" value="SDA1_C"/>
</dbReference>
<dbReference type="SUPFAM" id="SSF48371">
    <property type="entry name" value="ARM repeat"/>
    <property type="match status" value="1"/>
</dbReference>
<dbReference type="GO" id="GO:0000055">
    <property type="term" value="P:ribosomal large subunit export from nucleus"/>
    <property type="evidence" value="ECO:0007669"/>
    <property type="project" value="UniProtKB-UniRule"/>
</dbReference>
<dbReference type="Proteomes" id="UP001360560">
    <property type="component" value="Unassembled WGS sequence"/>
</dbReference>
<dbReference type="Pfam" id="PF05285">
    <property type="entry name" value="SDA1_dom"/>
    <property type="match status" value="1"/>
</dbReference>
<sequence length="759" mass="86081">MARKQRAALLPTNIILLQNLVKRDPLSYREEFLQQYAHYESLRDILMASSSSIKENGIDEELRELIGFITAVCPCYKEETKQFPGELKTLLSEHHRDLNPELREKIIQCLVMLRNRDIISAESLIQTIFPLLTEYSAVNNNTETNSKALRKQIFHTLVTLLKSLNSGTRAARLNKTVQNLFLSGLTKENALFVTKITIKLWYSQIWNDSRTVEIMVQSTLSGDAKVSVAGARFFLGADKDLYEEGNDDSDDEVDISQLKHHMKINKKTKKQSKKFDSAVKTIKKKQNKDPNKGTALNFTAVQLLRDPQGFAENLFKQLATTSARKFNMEQKIIFMNLISRIVGVNKLQLLGLYSYFLKYLTPKQQDVTKILAACAQSSHDLVPPDAINMVVRKIADEFVSDGVSTEVCSAGMNSIREILTRAPLAIDQALLQDLTAYSKSKAKAVNIAAKSLISLYREVAPEMLMRKDRGKEASIKLQGSKKGKSLQFGVESSVQGIPGIELLDKWREEQGLAVDDENEEAAWEEQQKDLSDADDIDGDWVTVESDKEYEISDGDDDKEDEDEKMADADVNDDSDSDLDLSDDDESKNFAKTKKNKTISRKAKKKRREIQEAEEKKYNGDAEESFKKLAANRILTPADFAKLEELKMEAGVEKLMGIKSSIRNEEEVDADGLVGPVKRKQTKEERIESIREGREGREKFGSRRGKIATPHSTTNREKARKKNFIMMIHKRQVQGKARRSLRDKQKVLQAHIEKQKKKGY</sequence>
<evidence type="ECO:0000256" key="2">
    <source>
        <dbReference type="ARBA" id="ARBA00022448"/>
    </source>
</evidence>
<evidence type="ECO:0000256" key="1">
    <source>
        <dbReference type="ARBA" id="ARBA00005783"/>
    </source>
</evidence>
<feature type="domain" description="SDA1 C-terminal" evidence="10">
    <location>
        <begin position="710"/>
        <end position="757"/>
    </location>
</feature>
<dbReference type="EMBL" id="BTFZ01000002">
    <property type="protein sequence ID" value="GMM34340.1"/>
    <property type="molecule type" value="Genomic_DNA"/>
</dbReference>
<dbReference type="GeneID" id="90072319"/>
<evidence type="ECO:0000259" key="10">
    <source>
        <dbReference type="Pfam" id="PF21638"/>
    </source>
</evidence>
<feature type="region of interest" description="Disordered" evidence="7">
    <location>
        <begin position="672"/>
        <end position="717"/>
    </location>
</feature>
<keyword evidence="3 6" id="KW-0690">Ribosome biogenesis</keyword>
<evidence type="ECO:0000259" key="9">
    <source>
        <dbReference type="Pfam" id="PF08158"/>
    </source>
</evidence>
<protein>
    <recommendedName>
        <fullName evidence="6">Protein SDA1</fullName>
    </recommendedName>
</protein>
<feature type="compositionally biased region" description="Basic and acidic residues" evidence="7">
    <location>
        <begin position="681"/>
        <end position="700"/>
    </location>
</feature>
<reference evidence="11 12" key="1">
    <citation type="journal article" date="2023" name="Elife">
        <title>Identification of key yeast species and microbe-microbe interactions impacting larval growth of Drosophila in the wild.</title>
        <authorList>
            <person name="Mure A."/>
            <person name="Sugiura Y."/>
            <person name="Maeda R."/>
            <person name="Honda K."/>
            <person name="Sakurai N."/>
            <person name="Takahashi Y."/>
            <person name="Watada M."/>
            <person name="Katoh T."/>
            <person name="Gotoh A."/>
            <person name="Gotoh Y."/>
            <person name="Taniguchi I."/>
            <person name="Nakamura K."/>
            <person name="Hayashi T."/>
            <person name="Katayama T."/>
            <person name="Uemura T."/>
            <person name="Hattori Y."/>
        </authorList>
    </citation>
    <scope>NUCLEOTIDE SEQUENCE [LARGE SCALE GENOMIC DNA]</scope>
    <source>
        <strain evidence="11 12">SC-9</strain>
    </source>
</reference>
<feature type="compositionally biased region" description="Acidic residues" evidence="7">
    <location>
        <begin position="551"/>
        <end position="585"/>
    </location>
</feature>
<proteinExistence type="inferred from homology"/>
<feature type="compositionally biased region" description="Acidic residues" evidence="7">
    <location>
        <begin position="514"/>
        <end position="523"/>
    </location>
</feature>
<dbReference type="AlphaFoldDB" id="A0AAV5QIZ3"/>
<evidence type="ECO:0000256" key="7">
    <source>
        <dbReference type="SAM" id="MobiDB-lite"/>
    </source>
</evidence>
<dbReference type="GO" id="GO:0015031">
    <property type="term" value="P:protein transport"/>
    <property type="evidence" value="ECO:0007669"/>
    <property type="project" value="UniProtKB-KW"/>
</dbReference>